<dbReference type="PANTHER" id="PTHR42982:SF8">
    <property type="entry name" value="SEC-INDEPENDENT PROTEIN TRANSLOCASE PROTEIN TATA"/>
    <property type="match status" value="1"/>
</dbReference>
<evidence type="ECO:0000256" key="4">
    <source>
        <dbReference type="ARBA" id="ARBA00022927"/>
    </source>
</evidence>
<sequence length="58" mass="6364">MRALFDSPAAIILLLLVIVLFGARRLPDAAKSVGKSIKIFKSEMETDKTTEPKDSDKS</sequence>
<dbReference type="InterPro" id="IPR003369">
    <property type="entry name" value="TatA/B/E"/>
</dbReference>
<keyword evidence="4" id="KW-0653">Protein transport</keyword>
<dbReference type="AlphaFoldDB" id="A0A6J6L3X6"/>
<dbReference type="EMBL" id="CAEZWD010000076">
    <property type="protein sequence ID" value="CAB4651085.1"/>
    <property type="molecule type" value="Genomic_DNA"/>
</dbReference>
<dbReference type="PANTHER" id="PTHR42982">
    <property type="entry name" value="SEC-INDEPENDENT PROTEIN TRANSLOCASE PROTEIN TATA"/>
    <property type="match status" value="1"/>
</dbReference>
<gene>
    <name evidence="8" type="ORF">UFOPK2171_00659</name>
    <name evidence="9" type="ORF">UFOPK2237_00752</name>
</gene>
<evidence type="ECO:0000313" key="8">
    <source>
        <dbReference type="EMBL" id="CAB4651085.1"/>
    </source>
</evidence>
<evidence type="ECO:0000313" key="9">
    <source>
        <dbReference type="EMBL" id="CAB4655314.1"/>
    </source>
</evidence>
<dbReference type="EMBL" id="CAEZWI010000087">
    <property type="protein sequence ID" value="CAB4655314.1"/>
    <property type="molecule type" value="Genomic_DNA"/>
</dbReference>
<dbReference type="Pfam" id="PF02416">
    <property type="entry name" value="TatA_B_E"/>
    <property type="match status" value="1"/>
</dbReference>
<evidence type="ECO:0000256" key="3">
    <source>
        <dbReference type="ARBA" id="ARBA00022692"/>
    </source>
</evidence>
<protein>
    <submittedName>
        <fullName evidence="9">Unannotated protein</fullName>
    </submittedName>
</protein>
<keyword evidence="5" id="KW-1133">Transmembrane helix</keyword>
<accession>A0A6J6L3X6</accession>
<proteinExistence type="predicted"/>
<evidence type="ECO:0000256" key="7">
    <source>
        <dbReference type="ARBA" id="ARBA00023136"/>
    </source>
</evidence>
<evidence type="ECO:0000256" key="2">
    <source>
        <dbReference type="ARBA" id="ARBA00022448"/>
    </source>
</evidence>
<evidence type="ECO:0000256" key="6">
    <source>
        <dbReference type="ARBA" id="ARBA00023010"/>
    </source>
</evidence>
<reference evidence="9" key="1">
    <citation type="submission" date="2020-05" db="EMBL/GenBank/DDBJ databases">
        <authorList>
            <person name="Chiriac C."/>
            <person name="Salcher M."/>
            <person name="Ghai R."/>
            <person name="Kavagutti S V."/>
        </authorList>
    </citation>
    <scope>NUCLEOTIDE SEQUENCE</scope>
</reference>
<organism evidence="9">
    <name type="scientific">freshwater metagenome</name>
    <dbReference type="NCBI Taxonomy" id="449393"/>
    <lineage>
        <taxon>unclassified sequences</taxon>
        <taxon>metagenomes</taxon>
        <taxon>ecological metagenomes</taxon>
    </lineage>
</organism>
<dbReference type="GO" id="GO:0015031">
    <property type="term" value="P:protein transport"/>
    <property type="evidence" value="ECO:0007669"/>
    <property type="project" value="UniProtKB-KW"/>
</dbReference>
<evidence type="ECO:0000256" key="1">
    <source>
        <dbReference type="ARBA" id="ARBA00004167"/>
    </source>
</evidence>
<comment type="subcellular location">
    <subcellularLocation>
        <location evidence="1">Membrane</location>
        <topology evidence="1">Single-pass membrane protein</topology>
    </subcellularLocation>
</comment>
<name>A0A6J6L3X6_9ZZZZ</name>
<keyword evidence="3" id="KW-0812">Transmembrane</keyword>
<keyword evidence="6" id="KW-0811">Translocation</keyword>
<evidence type="ECO:0000256" key="5">
    <source>
        <dbReference type="ARBA" id="ARBA00022989"/>
    </source>
</evidence>
<dbReference type="Gene3D" id="1.20.5.3310">
    <property type="match status" value="1"/>
</dbReference>
<keyword evidence="7" id="KW-0472">Membrane</keyword>
<dbReference type="GO" id="GO:0016020">
    <property type="term" value="C:membrane"/>
    <property type="evidence" value="ECO:0007669"/>
    <property type="project" value="UniProtKB-ARBA"/>
</dbReference>
<keyword evidence="2" id="KW-0813">Transport</keyword>